<feature type="domain" description="GH16" evidence="2">
    <location>
        <begin position="44"/>
        <end position="254"/>
    </location>
</feature>
<dbReference type="InterPro" id="IPR000757">
    <property type="entry name" value="Beta-glucanase-like"/>
</dbReference>
<evidence type="ECO:0000313" key="4">
    <source>
        <dbReference type="Proteomes" id="UP000616885"/>
    </source>
</evidence>
<keyword evidence="1" id="KW-0732">Signal</keyword>
<dbReference type="GO" id="GO:0009277">
    <property type="term" value="C:fungal-type cell wall"/>
    <property type="evidence" value="ECO:0007669"/>
    <property type="project" value="TreeGrafter"/>
</dbReference>
<reference evidence="3" key="1">
    <citation type="submission" date="2020-10" db="EMBL/GenBank/DDBJ databases">
        <title>High-Quality Genome Resource of Clonostachys rosea strain S41 by Oxford Nanopore Long-Read Sequencing.</title>
        <authorList>
            <person name="Wang H."/>
        </authorList>
    </citation>
    <scope>NUCLEOTIDE SEQUENCE</scope>
    <source>
        <strain evidence="3">S41</strain>
    </source>
</reference>
<dbReference type="Pfam" id="PF00722">
    <property type="entry name" value="Glyco_hydro_16"/>
    <property type="match status" value="1"/>
</dbReference>
<dbReference type="CDD" id="cd02183">
    <property type="entry name" value="GH16_fungal_CRH1_transglycosylase"/>
    <property type="match status" value="1"/>
</dbReference>
<dbReference type="Gene3D" id="2.60.120.200">
    <property type="match status" value="1"/>
</dbReference>
<feature type="chain" id="PRO_5034240643" description="GH16 domain-containing protein" evidence="1">
    <location>
        <begin position="19"/>
        <end position="276"/>
    </location>
</feature>
<dbReference type="GO" id="GO:0005975">
    <property type="term" value="P:carbohydrate metabolic process"/>
    <property type="evidence" value="ECO:0007669"/>
    <property type="project" value="InterPro"/>
</dbReference>
<dbReference type="SUPFAM" id="SSF49899">
    <property type="entry name" value="Concanavalin A-like lectins/glucanases"/>
    <property type="match status" value="1"/>
</dbReference>
<protein>
    <recommendedName>
        <fullName evidence="2">GH16 domain-containing protein</fullName>
    </recommendedName>
</protein>
<evidence type="ECO:0000313" key="3">
    <source>
        <dbReference type="EMBL" id="KAF9743130.1"/>
    </source>
</evidence>
<dbReference type="PANTHER" id="PTHR10963:SF68">
    <property type="entry name" value="GLYCOSIDASE CRH1-RELATED"/>
    <property type="match status" value="1"/>
</dbReference>
<dbReference type="AlphaFoldDB" id="A0A8H7K4U5"/>
<dbReference type="GO" id="GO:0031505">
    <property type="term" value="P:fungal-type cell wall organization"/>
    <property type="evidence" value="ECO:0007669"/>
    <property type="project" value="TreeGrafter"/>
</dbReference>
<feature type="signal peptide" evidence="1">
    <location>
        <begin position="1"/>
        <end position="18"/>
    </location>
</feature>
<accession>A0A8H7K4U5</accession>
<comment type="caution">
    <text evidence="3">The sequence shown here is derived from an EMBL/GenBank/DDBJ whole genome shotgun (WGS) entry which is preliminary data.</text>
</comment>
<dbReference type="EMBL" id="JADCTT010000018">
    <property type="protein sequence ID" value="KAF9743130.1"/>
    <property type="molecule type" value="Genomic_DNA"/>
</dbReference>
<organism evidence="3 4">
    <name type="scientific">Bionectria ochroleuca</name>
    <name type="common">Gliocladium roseum</name>
    <dbReference type="NCBI Taxonomy" id="29856"/>
    <lineage>
        <taxon>Eukaryota</taxon>
        <taxon>Fungi</taxon>
        <taxon>Dikarya</taxon>
        <taxon>Ascomycota</taxon>
        <taxon>Pezizomycotina</taxon>
        <taxon>Sordariomycetes</taxon>
        <taxon>Hypocreomycetidae</taxon>
        <taxon>Hypocreales</taxon>
        <taxon>Bionectriaceae</taxon>
        <taxon>Clonostachys</taxon>
    </lineage>
</organism>
<evidence type="ECO:0000256" key="1">
    <source>
        <dbReference type="SAM" id="SignalP"/>
    </source>
</evidence>
<evidence type="ECO:0000259" key="2">
    <source>
        <dbReference type="PROSITE" id="PS51762"/>
    </source>
</evidence>
<dbReference type="GO" id="GO:0004553">
    <property type="term" value="F:hydrolase activity, hydrolyzing O-glycosyl compounds"/>
    <property type="evidence" value="ECO:0007669"/>
    <property type="project" value="InterPro"/>
</dbReference>
<dbReference type="GO" id="GO:0016757">
    <property type="term" value="F:glycosyltransferase activity"/>
    <property type="evidence" value="ECO:0007669"/>
    <property type="project" value="TreeGrafter"/>
</dbReference>
<dbReference type="PROSITE" id="PS51762">
    <property type="entry name" value="GH16_2"/>
    <property type="match status" value="1"/>
</dbReference>
<dbReference type="PANTHER" id="PTHR10963">
    <property type="entry name" value="GLYCOSYL HYDROLASE-RELATED"/>
    <property type="match status" value="1"/>
</dbReference>
<proteinExistence type="predicted"/>
<dbReference type="Proteomes" id="UP000616885">
    <property type="component" value="Unassembled WGS sequence"/>
</dbReference>
<dbReference type="InterPro" id="IPR013320">
    <property type="entry name" value="ConA-like_dom_sf"/>
</dbReference>
<name>A0A8H7K4U5_BIOOC</name>
<dbReference type="InterPro" id="IPR050546">
    <property type="entry name" value="Glycosyl_Hydrlase_16"/>
</dbReference>
<sequence length="276" mass="29850">MIAKSFFAAAALALSVSAQTSTTCNPLERDCPAAPALGNQQFYYEFKNGDSADFNNLGGTNFSYDANNGALFNIDREGQSPTIALKKYIFFGRIDVELQASPGVGVVTSVVLQSADLDEIDWEWLGGDNTQVQSNYFGKGDVSTYDRGAFHPVSAPVDTFHTYSIDWTAQKVDWLIDNVVVRTLSYADAKGGSRYPQTPMEVKLGTWVAGLPSASPGTVQWAGGMTDFSKAPFDAWYKSIKIVDYAGGSAPTTDNVKEYVFGDRSGSFGSIQIVKN</sequence>
<gene>
    <name evidence="3" type="ORF">IM811_006786</name>
</gene>